<dbReference type="PANTHER" id="PTHR44229">
    <property type="entry name" value="15-HYDROXYPROSTAGLANDIN DEHYDROGENASE [NAD(+)]"/>
    <property type="match status" value="1"/>
</dbReference>
<reference evidence="4 5" key="2">
    <citation type="submission" date="2015-05" db="EMBL/GenBank/DDBJ databases">
        <title>Distinctive expansion of gene families associated with plant cell wall degradation and secondary metabolism in the genomes of grapevine trunk pathogens.</title>
        <authorList>
            <person name="Lawrence D.P."/>
            <person name="Travadon R."/>
            <person name="Rolshausen P.E."/>
            <person name="Baumgartner K."/>
        </authorList>
    </citation>
    <scope>NUCLEOTIDE SEQUENCE [LARGE SCALE GENOMIC DNA]</scope>
    <source>
        <strain evidence="4">DS831</strain>
    </source>
</reference>
<dbReference type="InterPro" id="IPR002347">
    <property type="entry name" value="SDR_fam"/>
</dbReference>
<proteinExistence type="inferred from homology"/>
<dbReference type="GO" id="GO:0016616">
    <property type="term" value="F:oxidoreductase activity, acting on the CH-OH group of donors, NAD or NADP as acceptor"/>
    <property type="evidence" value="ECO:0007669"/>
    <property type="project" value="TreeGrafter"/>
</dbReference>
<sequence length="365" mass="39108">MASELNPIQQRIKQSPPIDITKPCSDSWVKGRHILITGGVGGFGAGFAARWAAAGASIVVGDINAQKGEAFVRDLREELGSPNIHFVHCNVTEWDSQAAFFKEALKLSPHGGIDAVVANAGIAKADDLANPHELSTDEPQRPDLAVTDVNLYGVLYTVHLAMFYLPRNPGSVPSSPDRDPNNTTRDRHILLVGSMASLAPIAIQPQYGAAKHGVLGLFRSLRSTTFTHGVRINMICPYFVETSILSRPARLLLAGTGLGQVGDVVEAATRLTADASICGRALCIGPPAKSVRDENGVLIPAVGEDAGGADGPETGIWECYAEDFELVEAWTRRWVAIFSYIEAAKGWAGWGKDILRAVFGGWMSR</sequence>
<dbReference type="AlphaFoldDB" id="A0A0G2DZ65"/>
<evidence type="ECO:0000313" key="4">
    <source>
        <dbReference type="EMBL" id="KKY16162.1"/>
    </source>
</evidence>
<dbReference type="PANTHER" id="PTHR44229:SF4">
    <property type="entry name" value="15-HYDROXYPROSTAGLANDIN DEHYDROGENASE [NAD(+)]"/>
    <property type="match status" value="1"/>
</dbReference>
<dbReference type="Gene3D" id="3.40.50.720">
    <property type="entry name" value="NAD(P)-binding Rossmann-like Domain"/>
    <property type="match status" value="1"/>
</dbReference>
<comment type="caution">
    <text evidence="4">The sequence shown here is derived from an EMBL/GenBank/DDBJ whole genome shotgun (WGS) entry which is preliminary data.</text>
</comment>
<dbReference type="InterPro" id="IPR036291">
    <property type="entry name" value="NAD(P)-bd_dom_sf"/>
</dbReference>
<evidence type="ECO:0000256" key="2">
    <source>
        <dbReference type="ARBA" id="ARBA00022857"/>
    </source>
</evidence>
<evidence type="ECO:0000313" key="5">
    <source>
        <dbReference type="Proteomes" id="UP000034182"/>
    </source>
</evidence>
<comment type="similarity">
    <text evidence="1">Belongs to the short-chain dehydrogenases/reductases (SDR) family.</text>
</comment>
<dbReference type="Proteomes" id="UP000034182">
    <property type="component" value="Unassembled WGS sequence"/>
</dbReference>
<dbReference type="PROSITE" id="PS00061">
    <property type="entry name" value="ADH_SHORT"/>
    <property type="match status" value="1"/>
</dbReference>
<keyword evidence="2" id="KW-0521">NADP</keyword>
<evidence type="ECO:0000256" key="3">
    <source>
        <dbReference type="ARBA" id="ARBA00023002"/>
    </source>
</evidence>
<dbReference type="EMBL" id="LAQI01000174">
    <property type="protein sequence ID" value="KKY16162.1"/>
    <property type="molecule type" value="Genomic_DNA"/>
</dbReference>
<protein>
    <submittedName>
        <fullName evidence="4">Putative bacilysin biosynthesis oxidoreductase bacc</fullName>
    </submittedName>
</protein>
<gene>
    <name evidence="4" type="ORF">UCDDS831_g07254</name>
</gene>
<dbReference type="Pfam" id="PF00106">
    <property type="entry name" value="adh_short"/>
    <property type="match status" value="1"/>
</dbReference>
<evidence type="ECO:0000256" key="1">
    <source>
        <dbReference type="ARBA" id="ARBA00006484"/>
    </source>
</evidence>
<accession>A0A0G2DZ65</accession>
<reference evidence="4 5" key="1">
    <citation type="submission" date="2015-03" db="EMBL/GenBank/DDBJ databases">
        <authorList>
            <person name="Morales-Cruz A."/>
            <person name="Amrine K.C."/>
            <person name="Cantu D."/>
        </authorList>
    </citation>
    <scope>NUCLEOTIDE SEQUENCE [LARGE SCALE GENOMIC DNA]</scope>
    <source>
        <strain evidence="4">DS831</strain>
    </source>
</reference>
<keyword evidence="3" id="KW-0560">Oxidoreductase</keyword>
<dbReference type="PRINTS" id="PR00081">
    <property type="entry name" value="GDHRDH"/>
</dbReference>
<organism evidence="4 5">
    <name type="scientific">Diplodia seriata</name>
    <dbReference type="NCBI Taxonomy" id="420778"/>
    <lineage>
        <taxon>Eukaryota</taxon>
        <taxon>Fungi</taxon>
        <taxon>Dikarya</taxon>
        <taxon>Ascomycota</taxon>
        <taxon>Pezizomycotina</taxon>
        <taxon>Dothideomycetes</taxon>
        <taxon>Dothideomycetes incertae sedis</taxon>
        <taxon>Botryosphaeriales</taxon>
        <taxon>Botryosphaeriaceae</taxon>
        <taxon>Diplodia</taxon>
    </lineage>
</organism>
<dbReference type="InterPro" id="IPR020904">
    <property type="entry name" value="Sc_DH/Rdtase_CS"/>
</dbReference>
<dbReference type="SUPFAM" id="SSF51735">
    <property type="entry name" value="NAD(P)-binding Rossmann-fold domains"/>
    <property type="match status" value="1"/>
</dbReference>
<dbReference type="GO" id="GO:0005737">
    <property type="term" value="C:cytoplasm"/>
    <property type="evidence" value="ECO:0007669"/>
    <property type="project" value="TreeGrafter"/>
</dbReference>
<name>A0A0G2DZ65_9PEZI</name>